<dbReference type="Pfam" id="PF13620">
    <property type="entry name" value="CarboxypepD_reg"/>
    <property type="match status" value="1"/>
</dbReference>
<evidence type="ECO:0000259" key="2">
    <source>
        <dbReference type="Pfam" id="PF07715"/>
    </source>
</evidence>
<dbReference type="SUPFAM" id="SSF56935">
    <property type="entry name" value="Porins"/>
    <property type="match status" value="1"/>
</dbReference>
<dbReference type="Gene3D" id="2.60.40.1120">
    <property type="entry name" value="Carboxypeptidase-like, regulatory domain"/>
    <property type="match status" value="1"/>
</dbReference>
<organism evidence="3">
    <name type="scientific">marine metagenome</name>
    <dbReference type="NCBI Taxonomy" id="408172"/>
    <lineage>
        <taxon>unclassified sequences</taxon>
        <taxon>metagenomes</taxon>
        <taxon>ecological metagenomes</taxon>
    </lineage>
</organism>
<dbReference type="PANTHER" id="PTHR30069:SF29">
    <property type="entry name" value="HEMOGLOBIN AND HEMOGLOBIN-HAPTOGLOBIN-BINDING PROTEIN 1-RELATED"/>
    <property type="match status" value="1"/>
</dbReference>
<accession>A0A382UUC2</accession>
<dbReference type="InterPro" id="IPR008969">
    <property type="entry name" value="CarboxyPept-like_regulatory"/>
</dbReference>
<feature type="non-terminal residue" evidence="3">
    <location>
        <position position="252"/>
    </location>
</feature>
<dbReference type="InterPro" id="IPR037066">
    <property type="entry name" value="Plug_dom_sf"/>
</dbReference>
<dbReference type="GO" id="GO:0015344">
    <property type="term" value="F:siderophore uptake transmembrane transporter activity"/>
    <property type="evidence" value="ECO:0007669"/>
    <property type="project" value="TreeGrafter"/>
</dbReference>
<proteinExistence type="predicted"/>
<evidence type="ECO:0000256" key="1">
    <source>
        <dbReference type="ARBA" id="ARBA00022729"/>
    </source>
</evidence>
<sequence>MKKITLLLIFSAFLMGQHQRGGLRQRPAIGVLEGVVIDSSTSTPIEYASVSVSKIRDGEIVAGSITNKQGFFTIKEIPLGRYRMVVEFIGYEKIIIEPINLHPGEGGGIEQDLGTIALSVLSVQMIEVDVIGELPQFIQTIDKKIFFVDQSLTVIGGTASDALKKIPSVDVDIDGNISLRGDQNVNVLIDGKPSGLTHGDRRAMVDNIPAAMIDRVEVITNPSAKYDPDGMGGIINIILKRGQFEGVNGNTS</sequence>
<dbReference type="EMBL" id="UINC01146872">
    <property type="protein sequence ID" value="SVD37853.1"/>
    <property type="molecule type" value="Genomic_DNA"/>
</dbReference>
<dbReference type="GO" id="GO:0044718">
    <property type="term" value="P:siderophore transmembrane transport"/>
    <property type="evidence" value="ECO:0007669"/>
    <property type="project" value="TreeGrafter"/>
</dbReference>
<dbReference type="Pfam" id="PF07715">
    <property type="entry name" value="Plug"/>
    <property type="match status" value="1"/>
</dbReference>
<dbReference type="SUPFAM" id="SSF49464">
    <property type="entry name" value="Carboxypeptidase regulatory domain-like"/>
    <property type="match status" value="1"/>
</dbReference>
<protein>
    <recommendedName>
        <fullName evidence="2">TonB-dependent receptor plug domain-containing protein</fullName>
    </recommendedName>
</protein>
<keyword evidence="1" id="KW-0732">Signal</keyword>
<evidence type="ECO:0000313" key="3">
    <source>
        <dbReference type="EMBL" id="SVD37853.1"/>
    </source>
</evidence>
<name>A0A382UUC2_9ZZZZ</name>
<dbReference type="AlphaFoldDB" id="A0A382UUC2"/>
<feature type="domain" description="TonB-dependent receptor plug" evidence="2">
    <location>
        <begin position="158"/>
        <end position="234"/>
    </location>
</feature>
<dbReference type="InterPro" id="IPR012910">
    <property type="entry name" value="Plug_dom"/>
</dbReference>
<reference evidence="3" key="1">
    <citation type="submission" date="2018-05" db="EMBL/GenBank/DDBJ databases">
        <authorList>
            <person name="Lanie J.A."/>
            <person name="Ng W.-L."/>
            <person name="Kazmierczak K.M."/>
            <person name="Andrzejewski T.M."/>
            <person name="Davidsen T.M."/>
            <person name="Wayne K.J."/>
            <person name="Tettelin H."/>
            <person name="Glass J.I."/>
            <person name="Rusch D."/>
            <person name="Podicherti R."/>
            <person name="Tsui H.-C.T."/>
            <person name="Winkler M.E."/>
        </authorList>
    </citation>
    <scope>NUCLEOTIDE SEQUENCE</scope>
</reference>
<dbReference type="PROSITE" id="PS52016">
    <property type="entry name" value="TONB_DEPENDENT_REC_3"/>
    <property type="match status" value="1"/>
</dbReference>
<dbReference type="Gene3D" id="2.170.130.10">
    <property type="entry name" value="TonB-dependent receptor, plug domain"/>
    <property type="match status" value="1"/>
</dbReference>
<dbReference type="InterPro" id="IPR039426">
    <property type="entry name" value="TonB-dep_rcpt-like"/>
</dbReference>
<gene>
    <name evidence="3" type="ORF">METZ01_LOCUS390707</name>
</gene>
<dbReference type="PANTHER" id="PTHR30069">
    <property type="entry name" value="TONB-DEPENDENT OUTER MEMBRANE RECEPTOR"/>
    <property type="match status" value="1"/>
</dbReference>